<feature type="transmembrane region" description="Helical" evidence="8">
    <location>
        <begin position="328"/>
        <end position="347"/>
    </location>
</feature>
<dbReference type="Pfam" id="PF13727">
    <property type="entry name" value="CoA_binding_3"/>
    <property type="match status" value="1"/>
</dbReference>
<evidence type="ECO:0000256" key="7">
    <source>
        <dbReference type="SAM" id="MobiDB-lite"/>
    </source>
</evidence>
<dbReference type="EMBL" id="BAABAF010000005">
    <property type="protein sequence ID" value="GAA3763612.1"/>
    <property type="molecule type" value="Genomic_DNA"/>
</dbReference>
<dbReference type="PANTHER" id="PTHR30576:SF10">
    <property type="entry name" value="SLL5057 PROTEIN"/>
    <property type="match status" value="1"/>
</dbReference>
<feature type="transmembrane region" description="Helical" evidence="8">
    <location>
        <begin position="155"/>
        <end position="174"/>
    </location>
</feature>
<keyword evidence="11" id="KW-1185">Reference proteome</keyword>
<comment type="caution">
    <text evidence="10">The sequence shown here is derived from an EMBL/GenBank/DDBJ whole genome shotgun (WGS) entry which is preliminary data.</text>
</comment>
<keyword evidence="5 8" id="KW-1133">Transmembrane helix</keyword>
<dbReference type="PANTHER" id="PTHR30576">
    <property type="entry name" value="COLANIC BIOSYNTHESIS UDP-GLUCOSE LIPID CARRIER TRANSFERASE"/>
    <property type="match status" value="1"/>
</dbReference>
<feature type="transmembrane region" description="Helical" evidence="8">
    <location>
        <begin position="48"/>
        <end position="71"/>
    </location>
</feature>
<dbReference type="Gene3D" id="3.40.50.720">
    <property type="entry name" value="NAD(P)-binding Rossmann-like Domain"/>
    <property type="match status" value="1"/>
</dbReference>
<sequence>MTIEEHALPSSAVPPTAGPVSTAHAVGTTAVSHFASPAARVRRWQRAFATLLAVTDTVVVAVAVFGAQVLRFGTGSGDAGVFGVNALDVEIAYTAVSVIIVIGWLIALRVVESRDYRTIGSGTEEYKRLTNATFGFFGMFAIAAFLLKAPIGRGYLLLSLPIGWVLLMLSRWLWRKWLISRRLKGRLMSHAVLVGDRTSARHVARQIQATSSAGIKIIGAITERGTTEKSLTDTIPVLGEWGRLLEHVDRVRADTVIVTGNHSLTPRQLRELGWGLEERKASLIVAPALTDVAGPRLHSRPVAGLPLIHVDYPEFTGGKLILKRSADIIASTLGLLFLSPVFIVTALCVRVTSPGPAFFHQERIGVQGQPFKMLKFRTMVVDAEQRLSSLLDASEGNGVLFKMKNDPRITSVGRLMRRYSLDELPQLWNVLKGDMSLVGPRPPLASEVDGYDQWVHRRLLVKPGITGLWQVSGRSDLSWDDSVRLDLYYVENWSMTTDLVILWRTLRAVARTDGAY</sequence>
<feature type="transmembrane region" description="Helical" evidence="8">
    <location>
        <begin position="91"/>
        <end position="111"/>
    </location>
</feature>
<organism evidence="10 11">
    <name type="scientific">Microbacterium kribbense</name>
    <dbReference type="NCBI Taxonomy" id="433645"/>
    <lineage>
        <taxon>Bacteria</taxon>
        <taxon>Bacillati</taxon>
        <taxon>Actinomycetota</taxon>
        <taxon>Actinomycetes</taxon>
        <taxon>Micrococcales</taxon>
        <taxon>Microbacteriaceae</taxon>
        <taxon>Microbacterium</taxon>
    </lineage>
</organism>
<accession>A0ABP7GHU9</accession>
<dbReference type="Proteomes" id="UP001500540">
    <property type="component" value="Unassembled WGS sequence"/>
</dbReference>
<evidence type="ECO:0000256" key="5">
    <source>
        <dbReference type="ARBA" id="ARBA00022989"/>
    </source>
</evidence>
<protein>
    <submittedName>
        <fullName evidence="10">Sugar transferase</fullName>
    </submittedName>
</protein>
<evidence type="ECO:0000256" key="8">
    <source>
        <dbReference type="SAM" id="Phobius"/>
    </source>
</evidence>
<feature type="region of interest" description="Disordered" evidence="7">
    <location>
        <begin position="1"/>
        <end position="20"/>
    </location>
</feature>
<dbReference type="Pfam" id="PF02397">
    <property type="entry name" value="Bac_transf"/>
    <property type="match status" value="1"/>
</dbReference>
<proteinExistence type="inferred from homology"/>
<dbReference type="GO" id="GO:0016740">
    <property type="term" value="F:transferase activity"/>
    <property type="evidence" value="ECO:0007669"/>
    <property type="project" value="UniProtKB-KW"/>
</dbReference>
<evidence type="ECO:0000256" key="4">
    <source>
        <dbReference type="ARBA" id="ARBA00022692"/>
    </source>
</evidence>
<feature type="transmembrane region" description="Helical" evidence="8">
    <location>
        <begin position="132"/>
        <end position="149"/>
    </location>
</feature>
<dbReference type="InterPro" id="IPR003362">
    <property type="entry name" value="Bact_transf"/>
</dbReference>
<evidence type="ECO:0000313" key="11">
    <source>
        <dbReference type="Proteomes" id="UP001500540"/>
    </source>
</evidence>
<evidence type="ECO:0000259" key="9">
    <source>
        <dbReference type="Pfam" id="PF02397"/>
    </source>
</evidence>
<dbReference type="InterPro" id="IPR017475">
    <property type="entry name" value="EPS_sugar_tfrase"/>
</dbReference>
<evidence type="ECO:0000256" key="6">
    <source>
        <dbReference type="ARBA" id="ARBA00023136"/>
    </source>
</evidence>
<comment type="subcellular location">
    <subcellularLocation>
        <location evidence="1">Membrane</location>
        <topology evidence="1">Multi-pass membrane protein</topology>
    </subcellularLocation>
</comment>
<dbReference type="RefSeq" id="WP_344782159.1">
    <property type="nucleotide sequence ID" value="NZ_BAABAF010000005.1"/>
</dbReference>
<keyword evidence="3 10" id="KW-0808">Transferase</keyword>
<name>A0ABP7GHU9_9MICO</name>
<gene>
    <name evidence="10" type="ORF">GCM10022240_14980</name>
</gene>
<keyword evidence="6 8" id="KW-0472">Membrane</keyword>
<evidence type="ECO:0000256" key="1">
    <source>
        <dbReference type="ARBA" id="ARBA00004141"/>
    </source>
</evidence>
<dbReference type="NCBIfam" id="TIGR03025">
    <property type="entry name" value="EPS_sugtrans"/>
    <property type="match status" value="1"/>
</dbReference>
<evidence type="ECO:0000256" key="3">
    <source>
        <dbReference type="ARBA" id="ARBA00022679"/>
    </source>
</evidence>
<evidence type="ECO:0000313" key="10">
    <source>
        <dbReference type="EMBL" id="GAA3763612.1"/>
    </source>
</evidence>
<comment type="similarity">
    <text evidence="2">Belongs to the bacterial sugar transferase family.</text>
</comment>
<reference evidence="11" key="1">
    <citation type="journal article" date="2019" name="Int. J. Syst. Evol. Microbiol.">
        <title>The Global Catalogue of Microorganisms (GCM) 10K type strain sequencing project: providing services to taxonomists for standard genome sequencing and annotation.</title>
        <authorList>
            <consortium name="The Broad Institute Genomics Platform"/>
            <consortium name="The Broad Institute Genome Sequencing Center for Infectious Disease"/>
            <person name="Wu L."/>
            <person name="Ma J."/>
        </authorList>
    </citation>
    <scope>NUCLEOTIDE SEQUENCE [LARGE SCALE GENOMIC DNA]</scope>
    <source>
        <strain evidence="11">JCM 16950</strain>
    </source>
</reference>
<keyword evidence="4 8" id="KW-0812">Transmembrane</keyword>
<evidence type="ECO:0000256" key="2">
    <source>
        <dbReference type="ARBA" id="ARBA00006464"/>
    </source>
</evidence>
<feature type="domain" description="Bacterial sugar transferase" evidence="9">
    <location>
        <begin position="323"/>
        <end position="510"/>
    </location>
</feature>